<evidence type="ECO:0000259" key="4">
    <source>
        <dbReference type="Pfam" id="PF15739"/>
    </source>
</evidence>
<proteinExistence type="predicted"/>
<dbReference type="OrthoDB" id="242093at2759"/>
<accession>K2P9M5</accession>
<evidence type="ECO:0000256" key="2">
    <source>
        <dbReference type="SAM" id="Coils"/>
    </source>
</evidence>
<evidence type="ECO:0000313" key="6">
    <source>
        <dbReference type="Proteomes" id="UP000007350"/>
    </source>
</evidence>
<comment type="caution">
    <text evidence="5">The sequence shown here is derived from an EMBL/GenBank/DDBJ whole genome shotgun (WGS) entry which is preliminary data.</text>
</comment>
<evidence type="ECO:0000256" key="1">
    <source>
        <dbReference type="ARBA" id="ARBA00023054"/>
    </source>
</evidence>
<dbReference type="AlphaFoldDB" id="K2P9M5"/>
<name>K2P9M5_TRYCR</name>
<feature type="coiled-coil region" evidence="2">
    <location>
        <begin position="413"/>
        <end position="468"/>
    </location>
</feature>
<evidence type="ECO:0000313" key="5">
    <source>
        <dbReference type="EMBL" id="EKF37797.1"/>
    </source>
</evidence>
<dbReference type="InterPro" id="IPR032755">
    <property type="entry name" value="TSNAXIP1_N"/>
</dbReference>
<protein>
    <recommendedName>
        <fullName evidence="4">Translin-associated factor X-interacting protein 1 N-terminal domain-containing protein</fullName>
    </recommendedName>
</protein>
<feature type="region of interest" description="Disordered" evidence="3">
    <location>
        <begin position="289"/>
        <end position="330"/>
    </location>
</feature>
<feature type="domain" description="Translin-associated factor X-interacting protein 1 N-terminal" evidence="4">
    <location>
        <begin position="189"/>
        <end position="293"/>
    </location>
</feature>
<sequence length="843" mass="94497">MDTGRSICPSHTLPLKGVQHITSPSVPSVVLGNKHLPQLPYKPIVCGEGGSIFTASFREIGPSACMLINNQRKGATQKVITKSNNGKISKNRRERGMETCVDSKAATVGHSETQASPLMDFSGDELQRSRSPHFHPTQFEKLNKTVAANALLLSKKMNQTYSGTMDMLNSITRRSISKESLPPLVNTLERYIYREMDATLSRGGPLTVQERLQPFREAFFAIIDALPGYGNILNDIMSVYDSVIQEQAKLLADIITEHAQKNSSEQQNVIELAELKNTVSNLMQELEQVQNASNEETLPIPSNDENTTQEPRMQRKTRARHEKEKELQDAKKKIHEMGEIIKSELEKQLVLINSLRESDRRAKSLEVQLSSVNAQMDELSEFKVMAGEAQKQLEEFKLKYQNFISVQDHEIIREYLKSELQAAQNMARQYRRAAAVRGTQVDVIDRKLKAIREENKQLIEAVEDDRKEILTPRPDWKKIHLALPDLKEIAAPVKSISLEGDEAITSNVGGLTETRLQVDFLVESINSLSRELQRRKMVLMPTVAPTLPLIGQGVEPHVPLHLRACGIIPRVSLDPVEILLIVHDFFGDVLQPNPDVLLHTLDIPTLYKEFLRERIKNREALNGFFSAEHLAINIADFIKDKERARPSFVLLDGILSGIFPARIACDVMMIVENVRFELTSLSKGQKKTRLRRVAISDCIAPVLQLKTMEEITALKDTMGSDTTHDVESLCVTEGKFMSTLFDQECASGMKFYVGLLEKLTSYAHYSNPESTELVISLEDVGRAIAEMEPLTPKVIIKEITQKPKEGSKDDDETIIALSDAIHLLGTAPVIRRSVQPNANGKAL</sequence>
<evidence type="ECO:0000256" key="3">
    <source>
        <dbReference type="SAM" id="MobiDB-lite"/>
    </source>
</evidence>
<feature type="compositionally biased region" description="Basic and acidic residues" evidence="3">
    <location>
        <begin position="321"/>
        <end position="330"/>
    </location>
</feature>
<reference evidence="5 6" key="1">
    <citation type="journal article" date="2012" name="BMC Genomics">
        <title>Comparative genomic analysis of human infective Trypanosoma cruzi lineages with the bat-restricted subspecies T. cruzi marinkellei.</title>
        <authorList>
            <person name="Franzen O."/>
            <person name="Talavera-Lopez C."/>
            <person name="Ochaya S."/>
            <person name="Butler C.E."/>
            <person name="Messenger L.A."/>
            <person name="Lewis M.D."/>
            <person name="Llewellyn M.S."/>
            <person name="Marinkelle C.J."/>
            <person name="Tyler K.M."/>
            <person name="Miles M.A."/>
            <person name="Andersson B."/>
        </authorList>
    </citation>
    <scope>NUCLEOTIDE SEQUENCE [LARGE SCALE GENOMIC DNA]</scope>
    <source>
        <strain evidence="5 6">B7</strain>
    </source>
</reference>
<gene>
    <name evidence="5" type="ORF">MOQ_002004</name>
</gene>
<organism evidence="5 6">
    <name type="scientific">Trypanosoma cruzi marinkellei</name>
    <dbReference type="NCBI Taxonomy" id="85056"/>
    <lineage>
        <taxon>Eukaryota</taxon>
        <taxon>Discoba</taxon>
        <taxon>Euglenozoa</taxon>
        <taxon>Kinetoplastea</taxon>
        <taxon>Metakinetoplastina</taxon>
        <taxon>Trypanosomatida</taxon>
        <taxon>Trypanosomatidae</taxon>
        <taxon>Trypanosoma</taxon>
        <taxon>Schizotrypanum</taxon>
    </lineage>
</organism>
<keyword evidence="6" id="KW-1185">Reference proteome</keyword>
<dbReference type="EMBL" id="AHKC01008288">
    <property type="protein sequence ID" value="EKF37797.1"/>
    <property type="molecule type" value="Genomic_DNA"/>
</dbReference>
<dbReference type="Proteomes" id="UP000007350">
    <property type="component" value="Unassembled WGS sequence"/>
</dbReference>
<keyword evidence="1 2" id="KW-0175">Coiled coil</keyword>
<dbReference type="Pfam" id="PF15739">
    <property type="entry name" value="TSNAXIP1_N"/>
    <property type="match status" value="1"/>
</dbReference>